<name>A0A1F4XT41_9BACT</name>
<dbReference type="AlphaFoldDB" id="A0A1F4XT41"/>
<evidence type="ECO:0000313" key="7">
    <source>
        <dbReference type="Proteomes" id="UP000178091"/>
    </source>
</evidence>
<evidence type="ECO:0000256" key="2">
    <source>
        <dbReference type="ARBA" id="ARBA00022692"/>
    </source>
</evidence>
<organism evidence="6 7">
    <name type="scientific">Candidatus Adlerbacteria bacterium RIFCSPHIGHO2_12_FULL_53_18</name>
    <dbReference type="NCBI Taxonomy" id="1797242"/>
    <lineage>
        <taxon>Bacteria</taxon>
        <taxon>Candidatus Adleribacteriota</taxon>
    </lineage>
</organism>
<dbReference type="Pfam" id="PF10755">
    <property type="entry name" value="DUF2585"/>
    <property type="match status" value="1"/>
</dbReference>
<dbReference type="InterPro" id="IPR019691">
    <property type="entry name" value="DUF2585"/>
</dbReference>
<evidence type="ECO:0000256" key="1">
    <source>
        <dbReference type="ARBA" id="ARBA00022475"/>
    </source>
</evidence>
<reference evidence="6 7" key="1">
    <citation type="journal article" date="2016" name="Nat. Commun.">
        <title>Thousands of microbial genomes shed light on interconnected biogeochemical processes in an aquifer system.</title>
        <authorList>
            <person name="Anantharaman K."/>
            <person name="Brown C.T."/>
            <person name="Hug L.A."/>
            <person name="Sharon I."/>
            <person name="Castelle C.J."/>
            <person name="Probst A.J."/>
            <person name="Thomas B.C."/>
            <person name="Singh A."/>
            <person name="Wilkins M.J."/>
            <person name="Karaoz U."/>
            <person name="Brodie E.L."/>
            <person name="Williams K.H."/>
            <person name="Hubbard S.S."/>
            <person name="Banfield J.F."/>
        </authorList>
    </citation>
    <scope>NUCLEOTIDE SEQUENCE [LARGE SCALE GENOMIC DNA]</scope>
</reference>
<keyword evidence="1" id="KW-1003">Cell membrane</keyword>
<keyword evidence="3 5" id="KW-1133">Transmembrane helix</keyword>
<proteinExistence type="predicted"/>
<feature type="transmembrane region" description="Helical" evidence="5">
    <location>
        <begin position="140"/>
        <end position="158"/>
    </location>
</feature>
<dbReference type="GO" id="GO:0005886">
    <property type="term" value="C:plasma membrane"/>
    <property type="evidence" value="ECO:0007669"/>
    <property type="project" value="InterPro"/>
</dbReference>
<evidence type="ECO:0000313" key="6">
    <source>
        <dbReference type="EMBL" id="OGC84855.1"/>
    </source>
</evidence>
<comment type="caution">
    <text evidence="6">The sequence shown here is derived from an EMBL/GenBank/DDBJ whole genome shotgun (WGS) entry which is preliminary data.</text>
</comment>
<dbReference type="EMBL" id="MEWW01000008">
    <property type="protein sequence ID" value="OGC84855.1"/>
    <property type="molecule type" value="Genomic_DNA"/>
</dbReference>
<accession>A0A1F4XT41</accession>
<keyword evidence="2 5" id="KW-0812">Transmembrane</keyword>
<evidence type="ECO:0000256" key="5">
    <source>
        <dbReference type="SAM" id="Phobius"/>
    </source>
</evidence>
<sequence>MRQWVIFALGLVSLQALALYFLGQPTFCECGRISLWANEVLSPENSQQFFDWYTFSHVIHGFLFYWLATLLFPRLPVGARLLIAVGVEAGWEVFENTPMVIEHYRQQALAQGYIGDSILNSVMDTLSAVLGFFLAWRLPVWATVLLAAGLEGFVLYMIRDSLVLNILGFFLQPEFISKWQQGG</sequence>
<gene>
    <name evidence="6" type="ORF">A3F55_00015</name>
</gene>
<evidence type="ECO:0000256" key="3">
    <source>
        <dbReference type="ARBA" id="ARBA00022989"/>
    </source>
</evidence>
<evidence type="ECO:0000256" key="4">
    <source>
        <dbReference type="ARBA" id="ARBA00023136"/>
    </source>
</evidence>
<keyword evidence="4 5" id="KW-0472">Membrane</keyword>
<dbReference type="Proteomes" id="UP000178091">
    <property type="component" value="Unassembled WGS sequence"/>
</dbReference>
<protein>
    <submittedName>
        <fullName evidence="6">Uncharacterized protein</fullName>
    </submittedName>
</protein>